<feature type="transmembrane region" description="Helical" evidence="6">
    <location>
        <begin position="543"/>
        <end position="565"/>
    </location>
</feature>
<evidence type="ECO:0000256" key="2">
    <source>
        <dbReference type="ARBA" id="ARBA00022475"/>
    </source>
</evidence>
<feature type="transmembrane region" description="Helical" evidence="6">
    <location>
        <begin position="173"/>
        <end position="192"/>
    </location>
</feature>
<accession>A0A9D1Q995</accession>
<feature type="transmembrane region" description="Helical" evidence="6">
    <location>
        <begin position="309"/>
        <end position="328"/>
    </location>
</feature>
<keyword evidence="5 6" id="KW-0472">Membrane</keyword>
<dbReference type="PANTHER" id="PTHR33406">
    <property type="entry name" value="MEMBRANE PROTEIN MJ1562-RELATED"/>
    <property type="match status" value="1"/>
</dbReference>
<evidence type="ECO:0000259" key="7">
    <source>
        <dbReference type="Pfam" id="PF03176"/>
    </source>
</evidence>
<feature type="domain" description="Membrane transport protein MMPL" evidence="7">
    <location>
        <begin position="44"/>
        <end position="331"/>
    </location>
</feature>
<dbReference type="Gene3D" id="1.20.1640.10">
    <property type="entry name" value="Multidrug efflux transporter AcrB transmembrane domain"/>
    <property type="match status" value="2"/>
</dbReference>
<feature type="transmembrane region" description="Helical" evidence="6">
    <location>
        <begin position="520"/>
        <end position="538"/>
    </location>
</feature>
<feature type="transmembrane region" description="Helical" evidence="6">
    <location>
        <begin position="275"/>
        <end position="297"/>
    </location>
</feature>
<dbReference type="InterPro" id="IPR004869">
    <property type="entry name" value="MMPL_dom"/>
</dbReference>
<feature type="domain" description="Membrane transport protein MMPL" evidence="7">
    <location>
        <begin position="385"/>
        <end position="673"/>
    </location>
</feature>
<feature type="transmembrane region" description="Helical" evidence="6">
    <location>
        <begin position="225"/>
        <end position="246"/>
    </location>
</feature>
<proteinExistence type="predicted"/>
<evidence type="ECO:0000313" key="9">
    <source>
        <dbReference type="Proteomes" id="UP000823933"/>
    </source>
</evidence>
<name>A0A9D1Q995_9FIRM</name>
<reference evidence="8" key="2">
    <citation type="submission" date="2021-04" db="EMBL/GenBank/DDBJ databases">
        <authorList>
            <person name="Gilroy R."/>
        </authorList>
    </citation>
    <scope>NUCLEOTIDE SEQUENCE</scope>
    <source>
        <strain evidence="8">ChiHcolR34-3080</strain>
    </source>
</reference>
<protein>
    <submittedName>
        <fullName evidence="8">MMPL family transporter</fullName>
    </submittedName>
</protein>
<evidence type="ECO:0000256" key="1">
    <source>
        <dbReference type="ARBA" id="ARBA00004651"/>
    </source>
</evidence>
<dbReference type="Pfam" id="PF03176">
    <property type="entry name" value="MMPL"/>
    <property type="match status" value="2"/>
</dbReference>
<dbReference type="SUPFAM" id="SSF82866">
    <property type="entry name" value="Multidrug efflux transporter AcrB transmembrane domain"/>
    <property type="match status" value="2"/>
</dbReference>
<evidence type="ECO:0000256" key="5">
    <source>
        <dbReference type="ARBA" id="ARBA00023136"/>
    </source>
</evidence>
<feature type="transmembrane region" description="Helical" evidence="6">
    <location>
        <begin position="199"/>
        <end position="219"/>
    </location>
</feature>
<organism evidence="8 9">
    <name type="scientific">Candidatus Faecalibacterium intestinigallinarum</name>
    <dbReference type="NCBI Taxonomy" id="2838581"/>
    <lineage>
        <taxon>Bacteria</taxon>
        <taxon>Bacillati</taxon>
        <taxon>Bacillota</taxon>
        <taxon>Clostridia</taxon>
        <taxon>Eubacteriales</taxon>
        <taxon>Oscillospiraceae</taxon>
        <taxon>Faecalibacterium</taxon>
    </lineage>
</organism>
<keyword evidence="3 6" id="KW-0812">Transmembrane</keyword>
<feature type="transmembrane region" description="Helical" evidence="6">
    <location>
        <begin position="614"/>
        <end position="638"/>
    </location>
</feature>
<evidence type="ECO:0000256" key="3">
    <source>
        <dbReference type="ARBA" id="ARBA00022692"/>
    </source>
</evidence>
<comment type="caution">
    <text evidence="8">The sequence shown here is derived from an EMBL/GenBank/DDBJ whole genome shotgun (WGS) entry which is preliminary data.</text>
</comment>
<dbReference type="Proteomes" id="UP000823933">
    <property type="component" value="Unassembled WGS sequence"/>
</dbReference>
<gene>
    <name evidence="8" type="ORF">H9890_00200</name>
</gene>
<keyword evidence="2" id="KW-1003">Cell membrane</keyword>
<feature type="transmembrane region" description="Helical" evidence="6">
    <location>
        <begin position="18"/>
        <end position="37"/>
    </location>
</feature>
<keyword evidence="4 6" id="KW-1133">Transmembrane helix</keyword>
<dbReference type="InterPro" id="IPR050545">
    <property type="entry name" value="Mycobact_MmpL"/>
</dbReference>
<dbReference type="EMBL" id="DXHQ01000003">
    <property type="protein sequence ID" value="HIW07811.1"/>
    <property type="molecule type" value="Genomic_DNA"/>
</dbReference>
<dbReference type="AlphaFoldDB" id="A0A9D1Q995"/>
<dbReference type="PANTHER" id="PTHR33406:SF13">
    <property type="entry name" value="MEMBRANE PROTEIN YDFJ"/>
    <property type="match status" value="1"/>
</dbReference>
<feature type="transmembrane region" description="Helical" evidence="6">
    <location>
        <begin position="571"/>
        <end position="593"/>
    </location>
</feature>
<feature type="transmembrane region" description="Helical" evidence="6">
    <location>
        <begin position="349"/>
        <end position="370"/>
    </location>
</feature>
<evidence type="ECO:0000256" key="4">
    <source>
        <dbReference type="ARBA" id="ARBA00022989"/>
    </source>
</evidence>
<feature type="transmembrane region" description="Helical" evidence="6">
    <location>
        <begin position="650"/>
        <end position="673"/>
    </location>
</feature>
<reference evidence="8" key="1">
    <citation type="journal article" date="2021" name="PeerJ">
        <title>Extensive microbial diversity within the chicken gut microbiome revealed by metagenomics and culture.</title>
        <authorList>
            <person name="Gilroy R."/>
            <person name="Ravi A."/>
            <person name="Getino M."/>
            <person name="Pursley I."/>
            <person name="Horton D.L."/>
            <person name="Alikhan N.F."/>
            <person name="Baker D."/>
            <person name="Gharbi K."/>
            <person name="Hall N."/>
            <person name="Watson M."/>
            <person name="Adriaenssens E.M."/>
            <person name="Foster-Nyarko E."/>
            <person name="Jarju S."/>
            <person name="Secka A."/>
            <person name="Antonio M."/>
            <person name="Oren A."/>
            <person name="Chaudhuri R.R."/>
            <person name="La Ragione R."/>
            <person name="Hildebrand F."/>
            <person name="Pallen M.J."/>
        </authorList>
    </citation>
    <scope>NUCLEOTIDE SEQUENCE</scope>
    <source>
        <strain evidence="8">ChiHcolR34-3080</strain>
    </source>
</reference>
<sequence>MNGKGFFAAVVRRRRRVLAVYAAATVLCALLSLFVSVNYDINDYLPPASPSTVAIEVMEDAFGGGIPNVRAMVRDVTIPEALAYKQQIARIEGVTSVTWLDDAAEVTVPLEMQDPDTVAAYYKDGAALFTITVADDLRAEAVAAIDALLGEAGALTGSAVSTAAATNSTVVEVAKIAAVAVLYVFFILGLTTASWAEPVLIMLGMAAAILINNGTNLIFGEISFVTSAAGSILQLAVSLDYSVFLIHRFAEVRAARPDASPGDCMEEALSKSASSILSSGLTTVIGFAALVLMQFQIGPDLGLALAKGVAFSLLTVFTFVPALVVTALPWMDKTRHKPLLPGFAGFGRFVSRIMLPMVAVLAVIMVPSYLASNANEYYYGAGHMFAADTEVGRDTEAIEAVFGQSDTYVLLVPAGDTATQSELSAALRALPAVTGVISYVDTAGAEIPPGYLDDATLSQLVSGDTTRMVLSVAADFEGDAAFALVEQVRAIAEQYYPGSWYLAGQGVSTYDLMDTITDDMAMVNLVAIAAVFLVLLILERNLILPIVLVLCIETAIWFNLALPYFTGTVVFYIAYLIISSVQLGATVDYAILFSDRYREYRETLDKKQAVAATVATVTTSVLTTGSGLAVVGFLMGAISSNQLLAQLGNFLGVGSLASLTIVLLALPGILYLIDPLIVSKHPKEGAAS</sequence>
<evidence type="ECO:0000256" key="6">
    <source>
        <dbReference type="SAM" id="Phobius"/>
    </source>
</evidence>
<dbReference type="GO" id="GO:0005886">
    <property type="term" value="C:plasma membrane"/>
    <property type="evidence" value="ECO:0007669"/>
    <property type="project" value="UniProtKB-SubCell"/>
</dbReference>
<comment type="subcellular location">
    <subcellularLocation>
        <location evidence="1">Cell membrane</location>
        <topology evidence="1">Multi-pass membrane protein</topology>
    </subcellularLocation>
</comment>
<evidence type="ECO:0000313" key="8">
    <source>
        <dbReference type="EMBL" id="HIW07811.1"/>
    </source>
</evidence>